<organism evidence="1 2">
    <name type="scientific">Gemmata massiliana</name>
    <dbReference type="NCBI Taxonomy" id="1210884"/>
    <lineage>
        <taxon>Bacteria</taxon>
        <taxon>Pseudomonadati</taxon>
        <taxon>Planctomycetota</taxon>
        <taxon>Planctomycetia</taxon>
        <taxon>Gemmatales</taxon>
        <taxon>Gemmataceae</taxon>
        <taxon>Gemmata</taxon>
    </lineage>
</organism>
<evidence type="ECO:0008006" key="3">
    <source>
        <dbReference type="Google" id="ProtNLM"/>
    </source>
</evidence>
<reference evidence="1 2" key="1">
    <citation type="submission" date="2019-05" db="EMBL/GenBank/DDBJ databases">
        <authorList>
            <consortium name="Science for Life Laboratories"/>
        </authorList>
    </citation>
    <scope>NUCLEOTIDE SEQUENCE [LARGE SCALE GENOMIC DNA]</scope>
    <source>
        <strain evidence="1">Soil9</strain>
    </source>
</reference>
<keyword evidence="2" id="KW-1185">Reference proteome</keyword>
<sequence length="69" mass="7503">MNETDEPLRVGDRVRHSESDATGVIASVNLLPPGAVGHGFTYHVNWNGESHPRAEGVSRQELVLLPSEN</sequence>
<evidence type="ECO:0000313" key="2">
    <source>
        <dbReference type="Proteomes" id="UP000464178"/>
    </source>
</evidence>
<protein>
    <recommendedName>
        <fullName evidence="3">DUF1918 domain-containing protein</fullName>
    </recommendedName>
</protein>
<evidence type="ECO:0000313" key="1">
    <source>
        <dbReference type="EMBL" id="VTR94070.1"/>
    </source>
</evidence>
<name>A0A6P2D3U8_9BACT</name>
<dbReference type="KEGG" id="gms:SOIL9_36440"/>
<dbReference type="Proteomes" id="UP000464178">
    <property type="component" value="Chromosome"/>
</dbReference>
<dbReference type="AlphaFoldDB" id="A0A6P2D3U8"/>
<proteinExistence type="predicted"/>
<dbReference type="EMBL" id="LR593886">
    <property type="protein sequence ID" value="VTR94070.1"/>
    <property type="molecule type" value="Genomic_DNA"/>
</dbReference>
<accession>A0A6P2D3U8</accession>
<gene>
    <name evidence="1" type="ORF">SOIL9_36440</name>
</gene>